<comment type="subcellular location">
    <subcellularLocation>
        <location evidence="1">Periplasm</location>
    </subcellularLocation>
</comment>
<evidence type="ECO:0000256" key="2">
    <source>
        <dbReference type="ARBA" id="ARBA00008520"/>
    </source>
</evidence>
<sequence length="439" mass="48058">MAMTRTSLAAALAASTLLAAPLQAQDYGTFDGYTLRVKLIGGAQYEPLYTLIPEWEKATGAKVEILSRKSHFELDREMKQDIAAGNTGYCVFSSHTNFAPQYNAMNQPLNDLIPAEVVAEFSPLVIQHATVDGQLMSLPRHSDVSNMYYVKSLYEDADNKAKFKERFGYDLTPPETWDQATDQAIFFANPPDRYGTHFAGKDEAITGRFYEMLVADGGKLLNDDFTAAFNGPEGVMALNWFVNLYKEKAVPAGTTNYVWDDLGLGFAAGAVAYDLDWAGWAAFFNGKDSKIAGDVGVALAPKGAGGKRTGWSGSHSFSITQTCDNKEAAASLIMFLTSHDAQMMEARSGLLPTRTKVWDDVLAEFEAKGDTFMVEVFKVFGESMRDHAFTPPLIPEWGEISNALWPQLQAAILGDKTAEEALNEAAEEVNLIMSDAGYN</sequence>
<accession>A0A2H5EU63</accession>
<gene>
    <name evidence="4" type="ORF">CX676_00485</name>
</gene>
<reference evidence="4 5" key="1">
    <citation type="journal article" date="2013" name="Antonie Van Leeuwenhoek">
        <title>Paracoccus zhejiangensis sp. nov., isolated from activated sludge in wastewater-treatment system.</title>
        <authorList>
            <person name="Wu Z.G."/>
            <person name="Zhang D.F."/>
            <person name="Liu Y.L."/>
            <person name="Wang F."/>
            <person name="Jiang X."/>
            <person name="Li C."/>
            <person name="Li S.P."/>
            <person name="Hong Q."/>
            <person name="Li W.J."/>
        </authorList>
    </citation>
    <scope>NUCLEOTIDE SEQUENCE [LARGE SCALE GENOMIC DNA]</scope>
    <source>
        <strain evidence="4 5">J6</strain>
    </source>
</reference>
<dbReference type="EMBL" id="CP025430">
    <property type="protein sequence ID" value="AUH62824.1"/>
    <property type="molecule type" value="Genomic_DNA"/>
</dbReference>
<feature type="signal peptide" evidence="3">
    <location>
        <begin position="1"/>
        <end position="24"/>
    </location>
</feature>
<name>A0A2H5EU63_9RHOB</name>
<dbReference type="Proteomes" id="UP000234530">
    <property type="component" value="Chromosome"/>
</dbReference>
<proteinExistence type="inferred from homology"/>
<dbReference type="InterPro" id="IPR006059">
    <property type="entry name" value="SBP"/>
</dbReference>
<evidence type="ECO:0000256" key="1">
    <source>
        <dbReference type="ARBA" id="ARBA00004418"/>
    </source>
</evidence>
<protein>
    <submittedName>
        <fullName evidence="4">Sugar ABC transporter substrate-binding protein</fullName>
    </submittedName>
</protein>
<keyword evidence="5" id="KW-1185">Reference proteome</keyword>
<dbReference type="PANTHER" id="PTHR43649">
    <property type="entry name" value="ARABINOSE-BINDING PROTEIN-RELATED"/>
    <property type="match status" value="1"/>
</dbReference>
<keyword evidence="3" id="KW-0732">Signal</keyword>
<dbReference type="GO" id="GO:0042597">
    <property type="term" value="C:periplasmic space"/>
    <property type="evidence" value="ECO:0007669"/>
    <property type="project" value="UniProtKB-SubCell"/>
</dbReference>
<evidence type="ECO:0000256" key="3">
    <source>
        <dbReference type="SAM" id="SignalP"/>
    </source>
</evidence>
<dbReference type="Pfam" id="PF01547">
    <property type="entry name" value="SBP_bac_1"/>
    <property type="match status" value="1"/>
</dbReference>
<comment type="similarity">
    <text evidence="2">Belongs to the bacterial solute-binding protein 1 family.</text>
</comment>
<dbReference type="InterPro" id="IPR050490">
    <property type="entry name" value="Bact_solute-bd_prot1"/>
</dbReference>
<evidence type="ECO:0000313" key="5">
    <source>
        <dbReference type="Proteomes" id="UP000234530"/>
    </source>
</evidence>
<dbReference type="AlphaFoldDB" id="A0A2H5EU63"/>
<feature type="chain" id="PRO_5014153718" evidence="3">
    <location>
        <begin position="25"/>
        <end position="439"/>
    </location>
</feature>
<organism evidence="4 5">
    <name type="scientific">Paracoccus zhejiangensis</name>
    <dbReference type="NCBI Taxonomy" id="1077935"/>
    <lineage>
        <taxon>Bacteria</taxon>
        <taxon>Pseudomonadati</taxon>
        <taxon>Pseudomonadota</taxon>
        <taxon>Alphaproteobacteria</taxon>
        <taxon>Rhodobacterales</taxon>
        <taxon>Paracoccaceae</taxon>
        <taxon>Paracoccus</taxon>
    </lineage>
</organism>
<dbReference type="KEGG" id="pzh:CX676_00485"/>
<dbReference type="OrthoDB" id="9808332at2"/>
<evidence type="ECO:0000313" key="4">
    <source>
        <dbReference type="EMBL" id="AUH62824.1"/>
    </source>
</evidence>
<dbReference type="Gene3D" id="3.40.190.10">
    <property type="entry name" value="Periplasmic binding protein-like II"/>
    <property type="match status" value="2"/>
</dbReference>
<dbReference type="SUPFAM" id="SSF53850">
    <property type="entry name" value="Periplasmic binding protein-like II"/>
    <property type="match status" value="1"/>
</dbReference>
<dbReference type="RefSeq" id="WP_101750868.1">
    <property type="nucleotide sequence ID" value="NZ_CP025430.1"/>
</dbReference>
<dbReference type="PANTHER" id="PTHR43649:SF12">
    <property type="entry name" value="DIACETYLCHITOBIOSE BINDING PROTEIN DASA"/>
    <property type="match status" value="1"/>
</dbReference>